<dbReference type="AlphaFoldDB" id="A0A835C729"/>
<organism evidence="2 3">
    <name type="scientific">Senna tora</name>
    <dbReference type="NCBI Taxonomy" id="362788"/>
    <lineage>
        <taxon>Eukaryota</taxon>
        <taxon>Viridiplantae</taxon>
        <taxon>Streptophyta</taxon>
        <taxon>Embryophyta</taxon>
        <taxon>Tracheophyta</taxon>
        <taxon>Spermatophyta</taxon>
        <taxon>Magnoliopsida</taxon>
        <taxon>eudicotyledons</taxon>
        <taxon>Gunneridae</taxon>
        <taxon>Pentapetalae</taxon>
        <taxon>rosids</taxon>
        <taxon>fabids</taxon>
        <taxon>Fabales</taxon>
        <taxon>Fabaceae</taxon>
        <taxon>Caesalpinioideae</taxon>
        <taxon>Cassia clade</taxon>
        <taxon>Senna</taxon>
    </lineage>
</organism>
<gene>
    <name evidence="2" type="ORF">G2W53_015163</name>
</gene>
<comment type="caution">
    <text evidence="2">The sequence shown here is derived from an EMBL/GenBank/DDBJ whole genome shotgun (WGS) entry which is preliminary data.</text>
</comment>
<keyword evidence="2" id="KW-0489">Methyltransferase</keyword>
<dbReference type="GO" id="GO:0008168">
    <property type="term" value="F:methyltransferase activity"/>
    <property type="evidence" value="ECO:0007669"/>
    <property type="project" value="UniProtKB-KW"/>
</dbReference>
<dbReference type="GO" id="GO:0032259">
    <property type="term" value="P:methylation"/>
    <property type="evidence" value="ECO:0007669"/>
    <property type="project" value="UniProtKB-KW"/>
</dbReference>
<keyword evidence="3" id="KW-1185">Reference proteome</keyword>
<evidence type="ECO:0000313" key="3">
    <source>
        <dbReference type="Proteomes" id="UP000634136"/>
    </source>
</evidence>
<reference evidence="2" key="1">
    <citation type="submission" date="2020-09" db="EMBL/GenBank/DDBJ databases">
        <title>Genome-Enabled Discovery of Anthraquinone Biosynthesis in Senna tora.</title>
        <authorList>
            <person name="Kang S.-H."/>
            <person name="Pandey R.P."/>
            <person name="Lee C.-M."/>
            <person name="Sim J.-S."/>
            <person name="Jeong J.-T."/>
            <person name="Choi B.-S."/>
            <person name="Jung M."/>
            <person name="Ginzburg D."/>
            <person name="Zhao K."/>
            <person name="Won S.Y."/>
            <person name="Oh T.-J."/>
            <person name="Yu Y."/>
            <person name="Kim N.-H."/>
            <person name="Lee O.R."/>
            <person name="Lee T.-H."/>
            <person name="Bashyal P."/>
            <person name="Kim T.-S."/>
            <person name="Lee W.-H."/>
            <person name="Kawkins C."/>
            <person name="Kim C.-K."/>
            <person name="Kim J.S."/>
            <person name="Ahn B.O."/>
            <person name="Rhee S.Y."/>
            <person name="Sohng J.K."/>
        </authorList>
    </citation>
    <scope>NUCLEOTIDE SEQUENCE</scope>
    <source>
        <tissue evidence="2">Leaf</tissue>
    </source>
</reference>
<evidence type="ECO:0000256" key="1">
    <source>
        <dbReference type="SAM" id="Phobius"/>
    </source>
</evidence>
<evidence type="ECO:0000313" key="2">
    <source>
        <dbReference type="EMBL" id="KAF7832830.1"/>
    </source>
</evidence>
<keyword evidence="1" id="KW-0472">Membrane</keyword>
<keyword evidence="1" id="KW-1133">Transmembrane helix</keyword>
<name>A0A835C729_9FABA</name>
<keyword evidence="2" id="KW-0808">Transferase</keyword>
<keyword evidence="1" id="KW-0812">Transmembrane</keyword>
<sequence>MLPLVSGLFALGFKIDNALPLPLLCVVPFALSFPPHHRSLRAVVGFVSSSCRAAGELSLSIPIVPLLLLLSLFDSLFLFLFESWFLVSNLVLLGSFYLLDIGEFSRGASRLKELEFCSEEFENYVPWFNVSENLALGYFDGNEFDRQCGPELRQNCLNDDAG</sequence>
<dbReference type="Proteomes" id="UP000634136">
    <property type="component" value="Unassembled WGS sequence"/>
</dbReference>
<proteinExistence type="predicted"/>
<protein>
    <submittedName>
        <fullName evidence="2">Putative pectin methyltransferase QUA2</fullName>
    </submittedName>
</protein>
<accession>A0A835C729</accession>
<feature type="transmembrane region" description="Helical" evidence="1">
    <location>
        <begin position="76"/>
        <end position="99"/>
    </location>
</feature>
<dbReference type="EMBL" id="JAAIUW010000005">
    <property type="protein sequence ID" value="KAF7832830.1"/>
    <property type="molecule type" value="Genomic_DNA"/>
</dbReference>